<keyword evidence="4 7" id="KW-0520">NAD</keyword>
<evidence type="ECO:0000256" key="4">
    <source>
        <dbReference type="ARBA" id="ARBA00023027"/>
    </source>
</evidence>
<evidence type="ECO:0000256" key="5">
    <source>
        <dbReference type="PIRSR" id="PIRSR000102-1"/>
    </source>
</evidence>
<accession>A0A1E1J0P0</accession>
<evidence type="ECO:0000256" key="3">
    <source>
        <dbReference type="ARBA" id="ARBA00023002"/>
    </source>
</evidence>
<dbReference type="GO" id="GO:0030060">
    <property type="term" value="F:L-malate dehydrogenase (NAD+) activity"/>
    <property type="evidence" value="ECO:0007669"/>
    <property type="project" value="UniProtKB-EC"/>
</dbReference>
<evidence type="ECO:0000256" key="2">
    <source>
        <dbReference type="ARBA" id="ARBA00012995"/>
    </source>
</evidence>
<dbReference type="AlphaFoldDB" id="A0A1E1J0P0"/>
<comment type="catalytic activity">
    <reaction evidence="9">
        <text>(S)-malate + NAD(+) = oxaloacetate + NADH + H(+)</text>
        <dbReference type="Rhea" id="RHEA:21432"/>
        <dbReference type="ChEBI" id="CHEBI:15378"/>
        <dbReference type="ChEBI" id="CHEBI:15589"/>
        <dbReference type="ChEBI" id="CHEBI:16452"/>
        <dbReference type="ChEBI" id="CHEBI:57540"/>
        <dbReference type="ChEBI" id="CHEBI:57945"/>
        <dbReference type="EC" id="1.1.1.37"/>
    </reaction>
</comment>
<dbReference type="FunFam" id="3.40.50.720:FF:000010">
    <property type="entry name" value="Malate dehydrogenase"/>
    <property type="match status" value="1"/>
</dbReference>
<keyword evidence="9" id="KW-0816">Tricarboxylic acid cycle</keyword>
<dbReference type="PANTHER" id="PTHR23382">
    <property type="entry name" value="MALATE DEHYDROGENASE"/>
    <property type="match status" value="1"/>
</dbReference>
<evidence type="ECO:0000259" key="11">
    <source>
        <dbReference type="Pfam" id="PF02866"/>
    </source>
</evidence>
<feature type="binding site" evidence="7">
    <location>
        <position position="104"/>
    </location>
    <ligand>
        <name>NAD(+)</name>
        <dbReference type="ChEBI" id="CHEBI:57540"/>
    </ligand>
</feature>
<dbReference type="InterPro" id="IPR010945">
    <property type="entry name" value="Malate_DH_type2"/>
</dbReference>
<dbReference type="InterPro" id="IPR036291">
    <property type="entry name" value="NAD(P)-bd_dom_sf"/>
</dbReference>
<feature type="binding site" evidence="6">
    <location>
        <position position="162"/>
    </location>
    <ligand>
        <name>substrate</name>
    </ligand>
</feature>
<reference evidence="12" key="1">
    <citation type="submission" date="2012-08" db="EMBL/GenBank/DDBJ databases">
        <title>Comparative genomics of metastatic and non-metastatic Leishmania guyanensis provides insights into polygenic factors involved in Leishmania RNA virus infection.</title>
        <authorList>
            <person name="Smith D."/>
            <person name="Hertz-Fowler C."/>
            <person name="Martin R."/>
            <person name="Dickens N."/>
            <person name="Fasel N."/>
            <person name="Falquet L."/>
            <person name="Beverley S."/>
            <person name="Zangger H."/>
            <person name="Calderon-Copete S."/>
            <person name="Mottram J."/>
            <person name="Xenarios I."/>
        </authorList>
    </citation>
    <scope>NUCLEOTIDE SEQUENCE</scope>
    <source>
        <strain evidence="12">MHOM/BR/75/M4147/SSU:IR2SAT-LUC</strain>
    </source>
</reference>
<evidence type="ECO:0000256" key="1">
    <source>
        <dbReference type="ARBA" id="ARBA00009613"/>
    </source>
</evidence>
<evidence type="ECO:0000256" key="9">
    <source>
        <dbReference type="RuleBase" id="RU003405"/>
    </source>
</evidence>
<dbReference type="Pfam" id="PF02866">
    <property type="entry name" value="Ldh_1_C"/>
    <property type="match status" value="1"/>
</dbReference>
<keyword evidence="3 8" id="KW-0560">Oxidoreductase</keyword>
<proteinExistence type="inferred from homology"/>
<dbReference type="Gene3D" id="3.90.110.10">
    <property type="entry name" value="Lactate dehydrogenase/glycoside hydrolase, family 4, C-terminal"/>
    <property type="match status" value="1"/>
</dbReference>
<dbReference type="InterPro" id="IPR001557">
    <property type="entry name" value="L-lactate/malate_DH"/>
</dbReference>
<feature type="domain" description="Lactate/malate dehydrogenase C-terminal" evidence="11">
    <location>
        <begin position="156"/>
        <end position="321"/>
    </location>
</feature>
<dbReference type="InterPro" id="IPR022383">
    <property type="entry name" value="Lactate/malate_DH_C"/>
</dbReference>
<dbReference type="Pfam" id="PF00056">
    <property type="entry name" value="Ldh_1_N"/>
    <property type="match status" value="1"/>
</dbReference>
<dbReference type="NCBIfam" id="TIGR01759">
    <property type="entry name" value="MalateDH-SF1"/>
    <property type="match status" value="1"/>
</dbReference>
<dbReference type="GO" id="GO:0006108">
    <property type="term" value="P:malate metabolic process"/>
    <property type="evidence" value="ECO:0007669"/>
    <property type="project" value="InterPro"/>
</dbReference>
<feature type="binding site" evidence="7">
    <location>
        <position position="41"/>
    </location>
    <ligand>
        <name>NAD(+)</name>
        <dbReference type="ChEBI" id="CHEBI:57540"/>
    </ligand>
</feature>
<dbReference type="SUPFAM" id="SSF56327">
    <property type="entry name" value="LDH C-terminal domain-like"/>
    <property type="match status" value="1"/>
</dbReference>
<dbReference type="GO" id="GO:0006099">
    <property type="term" value="P:tricarboxylic acid cycle"/>
    <property type="evidence" value="ECO:0007669"/>
    <property type="project" value="UniProtKB-KW"/>
</dbReference>
<dbReference type="PIRSF" id="PIRSF000102">
    <property type="entry name" value="Lac_mal_DH"/>
    <property type="match status" value="1"/>
</dbReference>
<feature type="active site" description="Proton acceptor" evidence="5">
    <location>
        <position position="187"/>
    </location>
</feature>
<dbReference type="FunFam" id="3.90.110.10:FF:000002">
    <property type="entry name" value="Malate dehydrogenase"/>
    <property type="match status" value="1"/>
</dbReference>
<dbReference type="Gene3D" id="3.40.50.720">
    <property type="entry name" value="NAD(P)-binding Rossmann-like Domain"/>
    <property type="match status" value="1"/>
</dbReference>
<sequence>MAAVKVAVTSAAGQIGYALVPLIARGILLGPSTHVELRLLDIEPALQALAGVQAELDDCAFPLLDKVIVTADPRVAFYEVTIAIMCGALPRKAGMERKDLLEINTRIFKEHGEAIAAVAASDCRVVVVGNPANTNALILLKSAQGKLNPRHVTAMTRLDHNRALSMLARKAGVPVSQVRNVIIWGNHSSTQVPTVDSAMIGTTPARDAIRDTPFDDDFVKGVRGRGTEIIHLRGLSSAMSAAKAAVDHVHDWMLGTPDGVYVSMGVYSNGNPYSVPDDLIFSFPCTCRGGEWFIVAGKLKGDPLQQRLAATIAELEEEKKQIRL</sequence>
<gene>
    <name evidence="12" type="primary">LgM4147LRVhigh.28.01560.00070</name>
    <name evidence="12" type="ORF">BN36_2846320</name>
</gene>
<evidence type="ECO:0000259" key="10">
    <source>
        <dbReference type="Pfam" id="PF00056"/>
    </source>
</evidence>
<feature type="binding site" evidence="6">
    <location>
        <position position="97"/>
    </location>
    <ligand>
        <name>substrate</name>
    </ligand>
</feature>
<comment type="similarity">
    <text evidence="1">Belongs to the LDH/MDH superfamily. MDH type 2 family.</text>
</comment>
<dbReference type="InterPro" id="IPR001252">
    <property type="entry name" value="Malate_DH_AS"/>
</dbReference>
<evidence type="ECO:0000256" key="7">
    <source>
        <dbReference type="PIRSR" id="PIRSR000102-3"/>
    </source>
</evidence>
<dbReference type="SUPFAM" id="SSF51735">
    <property type="entry name" value="NAD(P)-binding Rossmann-fold domains"/>
    <property type="match status" value="1"/>
</dbReference>
<feature type="binding site" evidence="6">
    <location>
        <position position="91"/>
    </location>
    <ligand>
        <name>substrate</name>
    </ligand>
</feature>
<organism evidence="12">
    <name type="scientific">Leishmania guyanensis</name>
    <dbReference type="NCBI Taxonomy" id="5670"/>
    <lineage>
        <taxon>Eukaryota</taxon>
        <taxon>Discoba</taxon>
        <taxon>Euglenozoa</taxon>
        <taxon>Kinetoplastea</taxon>
        <taxon>Metakinetoplastina</taxon>
        <taxon>Trypanosomatida</taxon>
        <taxon>Trypanosomatidae</taxon>
        <taxon>Leishmaniinae</taxon>
        <taxon>Leishmania</taxon>
        <taxon>Leishmania guyanensis species complex</taxon>
    </lineage>
</organism>
<dbReference type="InterPro" id="IPR015955">
    <property type="entry name" value="Lactate_DH/Glyco_Ohase_4_C"/>
</dbReference>
<feature type="binding site" evidence="7">
    <location>
        <begin position="128"/>
        <end position="130"/>
    </location>
    <ligand>
        <name>NAD(+)</name>
        <dbReference type="ChEBI" id="CHEBI:57540"/>
    </ligand>
</feature>
<dbReference type="EC" id="1.1.1.37" evidence="2 9"/>
<evidence type="ECO:0000256" key="6">
    <source>
        <dbReference type="PIRSR" id="PIRSR000102-2"/>
    </source>
</evidence>
<feature type="domain" description="Lactate/malate dehydrogenase N-terminal" evidence="10">
    <location>
        <begin position="4"/>
        <end position="144"/>
    </location>
</feature>
<feature type="binding site" evidence="6">
    <location>
        <position position="130"/>
    </location>
    <ligand>
        <name>substrate</name>
    </ligand>
</feature>
<dbReference type="InterPro" id="IPR001236">
    <property type="entry name" value="Lactate/malate_DH_N"/>
</dbReference>
<protein>
    <recommendedName>
        <fullName evidence="2 9">Malate dehydrogenase</fullName>
        <ecNumber evidence="2 9">1.1.1.37</ecNumber>
    </recommendedName>
</protein>
<name>A0A1E1J0P0_LEIGU</name>
<evidence type="ECO:0000256" key="8">
    <source>
        <dbReference type="RuleBase" id="RU003369"/>
    </source>
</evidence>
<dbReference type="PROSITE" id="PS00068">
    <property type="entry name" value="MDH"/>
    <property type="match status" value="1"/>
</dbReference>
<dbReference type="EMBL" id="CALQ01001218">
    <property type="protein sequence ID" value="CCM17134.1"/>
    <property type="molecule type" value="Genomic_DNA"/>
</dbReference>
<evidence type="ECO:0000313" key="12">
    <source>
        <dbReference type="EMBL" id="CCM17134.1"/>
    </source>
</evidence>
<dbReference type="NCBIfam" id="NF003916">
    <property type="entry name" value="PRK05442.1"/>
    <property type="match status" value="1"/>
</dbReference>